<evidence type="ECO:0000313" key="10">
    <source>
        <dbReference type="EMBL" id="CUH83648.1"/>
    </source>
</evidence>
<dbReference type="RefSeq" id="WP_058317798.1">
    <property type="nucleotide sequence ID" value="NZ_CYSF01000006.1"/>
</dbReference>
<dbReference type="PANTHER" id="PTHR33362">
    <property type="entry name" value="SIALIC ACID TRAP TRANSPORTER PERMEASE PROTEIN SIAT-RELATED"/>
    <property type="match status" value="1"/>
</dbReference>
<dbReference type="OrthoDB" id="7339120at2"/>
<accession>A0A0P1GMG7</accession>
<feature type="transmembrane region" description="Helical" evidence="8">
    <location>
        <begin position="475"/>
        <end position="493"/>
    </location>
</feature>
<feature type="transmembrane region" description="Helical" evidence="8">
    <location>
        <begin position="749"/>
        <end position="771"/>
    </location>
</feature>
<dbReference type="GO" id="GO:0005886">
    <property type="term" value="C:plasma membrane"/>
    <property type="evidence" value="ECO:0007669"/>
    <property type="project" value="UniProtKB-SubCell"/>
</dbReference>
<evidence type="ECO:0000256" key="1">
    <source>
        <dbReference type="ARBA" id="ARBA00004429"/>
    </source>
</evidence>
<evidence type="ECO:0000256" key="3">
    <source>
        <dbReference type="ARBA" id="ARBA00022519"/>
    </source>
</evidence>
<feature type="transmembrane region" description="Helical" evidence="8">
    <location>
        <begin position="417"/>
        <end position="439"/>
    </location>
</feature>
<name>A0A0P1GMG7_9RHOB</name>
<feature type="transmembrane region" description="Helical" evidence="8">
    <location>
        <begin position="451"/>
        <end position="469"/>
    </location>
</feature>
<reference evidence="10 11" key="1">
    <citation type="submission" date="2015-09" db="EMBL/GenBank/DDBJ databases">
        <authorList>
            <consortium name="Swine Surveillance"/>
        </authorList>
    </citation>
    <scope>NUCLEOTIDE SEQUENCE [LARGE SCALE GENOMIC DNA]</scope>
    <source>
        <strain evidence="10 11">CECT 8383</strain>
    </source>
</reference>
<comment type="subcellular location">
    <subcellularLocation>
        <location evidence="1 7">Cell inner membrane</location>
        <topology evidence="1 7">Multi-pass membrane protein</topology>
    </subcellularLocation>
</comment>
<gene>
    <name evidence="10" type="primary">siaT_1</name>
    <name evidence="10" type="ORF">TM5383_00844</name>
</gene>
<dbReference type="PANTHER" id="PTHR33362:SF7">
    <property type="entry name" value="SLL1103 PROTEIN"/>
    <property type="match status" value="1"/>
</dbReference>
<feature type="transmembrane region" description="Helical" evidence="8">
    <location>
        <begin position="272"/>
        <end position="293"/>
    </location>
</feature>
<dbReference type="STRING" id="340021.TM5383_00844"/>
<keyword evidence="5 8" id="KW-1133">Transmembrane helix</keyword>
<evidence type="ECO:0000259" key="9">
    <source>
        <dbReference type="Pfam" id="PF06808"/>
    </source>
</evidence>
<keyword evidence="2" id="KW-1003">Cell membrane</keyword>
<evidence type="ECO:0000256" key="6">
    <source>
        <dbReference type="ARBA" id="ARBA00023136"/>
    </source>
</evidence>
<comment type="function">
    <text evidence="7">Part of the tripartite ATP-independent periplasmic (TRAP) transport system.</text>
</comment>
<proteinExistence type="predicted"/>
<organism evidence="10 11">
    <name type="scientific">Thalassovita mediterranea</name>
    <dbReference type="NCBI Taxonomy" id="340021"/>
    <lineage>
        <taxon>Bacteria</taxon>
        <taxon>Pseudomonadati</taxon>
        <taxon>Pseudomonadota</taxon>
        <taxon>Alphaproteobacteria</taxon>
        <taxon>Rhodobacterales</taxon>
        <taxon>Roseobacteraceae</taxon>
        <taxon>Thalassovita</taxon>
    </lineage>
</organism>
<evidence type="ECO:0000256" key="2">
    <source>
        <dbReference type="ARBA" id="ARBA00022475"/>
    </source>
</evidence>
<feature type="transmembrane region" description="Helical" evidence="8">
    <location>
        <begin position="559"/>
        <end position="579"/>
    </location>
</feature>
<dbReference type="Pfam" id="PF06808">
    <property type="entry name" value="DctM"/>
    <property type="match status" value="2"/>
</dbReference>
<feature type="domain" description="TRAP C4-dicarboxylate transport system permease DctM subunit" evidence="9">
    <location>
        <begin position="18"/>
        <end position="243"/>
    </location>
</feature>
<feature type="transmembrane region" description="Helical" evidence="8">
    <location>
        <begin position="591"/>
        <end position="616"/>
    </location>
</feature>
<protein>
    <submittedName>
        <fullName evidence="10">Neu5Ac permease</fullName>
    </submittedName>
</protein>
<feature type="transmembrane region" description="Helical" evidence="8">
    <location>
        <begin position="205"/>
        <end position="229"/>
    </location>
</feature>
<feature type="transmembrane region" description="Helical" evidence="8">
    <location>
        <begin position="530"/>
        <end position="547"/>
    </location>
</feature>
<dbReference type="Proteomes" id="UP000051681">
    <property type="component" value="Unassembled WGS sequence"/>
</dbReference>
<evidence type="ECO:0000256" key="7">
    <source>
        <dbReference type="RuleBase" id="RU369079"/>
    </source>
</evidence>
<evidence type="ECO:0000256" key="4">
    <source>
        <dbReference type="ARBA" id="ARBA00022692"/>
    </source>
</evidence>
<feature type="transmembrane region" description="Helical" evidence="8">
    <location>
        <begin position="505"/>
        <end position="524"/>
    </location>
</feature>
<keyword evidence="6 8" id="KW-0472">Membrane</keyword>
<evidence type="ECO:0000256" key="5">
    <source>
        <dbReference type="ARBA" id="ARBA00022989"/>
    </source>
</evidence>
<keyword evidence="3 7" id="KW-0997">Cell inner membrane</keyword>
<feature type="transmembrane region" description="Helical" evidence="8">
    <location>
        <begin position="628"/>
        <end position="652"/>
    </location>
</feature>
<dbReference type="EMBL" id="CYSF01000006">
    <property type="protein sequence ID" value="CUH83648.1"/>
    <property type="molecule type" value="Genomic_DNA"/>
</dbReference>
<evidence type="ECO:0000313" key="11">
    <source>
        <dbReference type="Proteomes" id="UP000051681"/>
    </source>
</evidence>
<feature type="transmembrane region" description="Helical" evidence="8">
    <location>
        <begin position="12"/>
        <end position="45"/>
    </location>
</feature>
<keyword evidence="7" id="KW-0813">Transport</keyword>
<dbReference type="InterPro" id="IPR010656">
    <property type="entry name" value="DctM"/>
</dbReference>
<feature type="transmembrane region" description="Helical" evidence="8">
    <location>
        <begin position="317"/>
        <end position="339"/>
    </location>
</feature>
<evidence type="ECO:0000256" key="8">
    <source>
        <dbReference type="SAM" id="Phobius"/>
    </source>
</evidence>
<feature type="transmembrane region" description="Helical" evidence="8">
    <location>
        <begin position="117"/>
        <end position="139"/>
    </location>
</feature>
<feature type="transmembrane region" description="Helical" evidence="8">
    <location>
        <begin position="163"/>
        <end position="193"/>
    </location>
</feature>
<keyword evidence="11" id="KW-1185">Reference proteome</keyword>
<feature type="domain" description="TRAP C4-dicarboxylate transport system permease DctM subunit" evidence="9">
    <location>
        <begin position="495"/>
        <end position="773"/>
    </location>
</feature>
<feature type="transmembrane region" description="Helical" evidence="8">
    <location>
        <begin position="672"/>
        <end position="700"/>
    </location>
</feature>
<sequence length="784" mass="82246">MLFGLDGVEIGLLIVFLCLFGSILSGFPVAFAIGGAGVISFGIIAALDSAGLLIHQAIDTGSDAYAALVASGVKEEIISVFRYPDLPRLEEPVFPKGWEDAMNRNISFIVNRMNERVLAGQSIETLLAVLMFVLMGITLERSKIANDLLTTMARVFGPLPGGLAVSVVVVGAFLAASTGIVGATVVTMGLLSLPTMLRNGYSPELSTGVIAASGTLGQIIPPSIVIVLLGTLAGDLYSAAQEARAVEAGCTDALTYLGEPAVLSVGTLFQAALLPGVMLALLYALYAFGYALLNPSKAPAVQMEPSSHETITRGEGLTWFIFVPVGLIAAVMLAGNLGLVGSQDLTVDSYTDVGEGASLRTNVGEQCKASMITLHGQEAWDIAVAEQAALDAAGTSNEAVKLTEDEINAARVAKAEAAAPIGTGISILIIALGLVLAFGRGVAPSKDTKPLILGAMGLVLLALVDILLIAPTTSAGGTVVLMALPTLLALYGCKEAVLRCTKNELIRVVFPPLVLIVAVLGSILGGITNPTPAAALGAAGAIMLAAYRKLQDEDASGKVIINSTFAVAIMILLGMNFDLRINTKEVSAETWIAFFAAYSAYLYAAFGLLYSCWVLFRSGVLSPVVRETAKVTSMVFTILIGSQLLNLVVISFGGEHYIQQFLKSFDNELTVFLIVMLVLFVLGFVLDFLEIIYIVIPIVGPVIYGGTFDPKWVTIMVAVNLQTSFLTPPFGFALFYLRGVAPASVTTGHIYRGIIPFVLIQVAGLALLWAVPSIVTIVPDLIPN</sequence>
<feature type="transmembrane region" description="Helical" evidence="8">
    <location>
        <begin position="712"/>
        <end position="737"/>
    </location>
</feature>
<dbReference type="AlphaFoldDB" id="A0A0P1GMG7"/>
<dbReference type="InterPro" id="IPR004681">
    <property type="entry name" value="TRAP_DctM"/>
</dbReference>
<keyword evidence="4 8" id="KW-0812">Transmembrane</keyword>
<dbReference type="GO" id="GO:0022857">
    <property type="term" value="F:transmembrane transporter activity"/>
    <property type="evidence" value="ECO:0007669"/>
    <property type="project" value="UniProtKB-UniRule"/>
</dbReference>